<evidence type="ECO:0000313" key="2">
    <source>
        <dbReference type="Proteomes" id="UP000031623"/>
    </source>
</evidence>
<gene>
    <name evidence="1" type="ORF">THII_1906</name>
</gene>
<dbReference type="Gene3D" id="1.10.1510.10">
    <property type="entry name" value="Uncharacterised protein YqeY/AIM41 PF09424, N-terminal domain"/>
    <property type="match status" value="1"/>
</dbReference>
<reference evidence="1" key="1">
    <citation type="journal article" date="2014" name="ISME J.">
        <title>Ecophysiology of Thioploca ingrica as revealed by the complete genome sequence supplemented with proteomic evidence.</title>
        <authorList>
            <person name="Kojima H."/>
            <person name="Ogura Y."/>
            <person name="Yamamoto N."/>
            <person name="Togashi T."/>
            <person name="Mori H."/>
            <person name="Watanabe T."/>
            <person name="Nemoto F."/>
            <person name="Kurokawa K."/>
            <person name="Hayashi T."/>
            <person name="Fukui M."/>
        </authorList>
    </citation>
    <scope>NUCLEOTIDE SEQUENCE [LARGE SCALE GENOMIC DNA]</scope>
</reference>
<dbReference type="InterPro" id="IPR003789">
    <property type="entry name" value="Asn/Gln_tRNA_amidoTrase-B-like"/>
</dbReference>
<dbReference type="InterPro" id="IPR023168">
    <property type="entry name" value="GatB_Yqey_C_2"/>
</dbReference>
<dbReference type="SUPFAM" id="SSF89095">
    <property type="entry name" value="GatB/YqeY motif"/>
    <property type="match status" value="1"/>
</dbReference>
<dbReference type="GO" id="GO:0016884">
    <property type="term" value="F:carbon-nitrogen ligase activity, with glutamine as amido-N-donor"/>
    <property type="evidence" value="ECO:0007669"/>
    <property type="project" value="InterPro"/>
</dbReference>
<dbReference type="KEGG" id="tig:THII_1906"/>
<dbReference type="InterPro" id="IPR019004">
    <property type="entry name" value="YqeY/Aim41"/>
</dbReference>
<accession>A0A090AE17</accession>
<dbReference type="EMBL" id="AP014633">
    <property type="protein sequence ID" value="BAP56203.1"/>
    <property type="molecule type" value="Genomic_DNA"/>
</dbReference>
<sequence length="151" mass="17346">MAEFSIKEKITEDMKVAMRAKEKQRLGVIRLIQAAIKQREVDERISLDDTQVIVVLDKMLKQRRDSIEQYEKAKRQDLVDQEAFEIQVIKTYLPQPLTETELANLITHAIQATGATTVKDLGKVMGILKVQVQGRAEMKQVSDQIKQRLNQ</sequence>
<dbReference type="PANTHER" id="PTHR28055:SF1">
    <property type="entry name" value="ALTERED INHERITANCE OF MITOCHONDRIA PROTEIN 41, MITOCHONDRIAL"/>
    <property type="match status" value="1"/>
</dbReference>
<protein>
    <recommendedName>
        <fullName evidence="3">Glutamyl-tRNA amidotransferase</fullName>
    </recommendedName>
</protein>
<evidence type="ECO:0008006" key="3">
    <source>
        <dbReference type="Google" id="ProtNLM"/>
    </source>
</evidence>
<dbReference type="HOGENOM" id="CLU_079430_2_2_6"/>
<dbReference type="Proteomes" id="UP000031623">
    <property type="component" value="Chromosome"/>
</dbReference>
<dbReference type="AlphaFoldDB" id="A0A090AE17"/>
<dbReference type="Pfam" id="PF09424">
    <property type="entry name" value="YqeY"/>
    <property type="match status" value="1"/>
</dbReference>
<dbReference type="PANTHER" id="PTHR28055">
    <property type="entry name" value="ALTERED INHERITANCE OF MITOCHONDRIA PROTEIN 41, MITOCHONDRIAL"/>
    <property type="match status" value="1"/>
</dbReference>
<dbReference type="InterPro" id="IPR042184">
    <property type="entry name" value="YqeY/Aim41_N"/>
</dbReference>
<dbReference type="Gene3D" id="1.10.10.410">
    <property type="match status" value="1"/>
</dbReference>
<evidence type="ECO:0000313" key="1">
    <source>
        <dbReference type="EMBL" id="BAP56203.1"/>
    </source>
</evidence>
<name>A0A090AE17_9GAMM</name>
<dbReference type="STRING" id="40754.THII_1906"/>
<proteinExistence type="predicted"/>
<keyword evidence="2" id="KW-1185">Reference proteome</keyword>
<organism evidence="1 2">
    <name type="scientific">Thioploca ingrica</name>
    <dbReference type="NCBI Taxonomy" id="40754"/>
    <lineage>
        <taxon>Bacteria</taxon>
        <taxon>Pseudomonadati</taxon>
        <taxon>Pseudomonadota</taxon>
        <taxon>Gammaproteobacteria</taxon>
        <taxon>Thiotrichales</taxon>
        <taxon>Thiotrichaceae</taxon>
        <taxon>Thioploca</taxon>
    </lineage>
</organism>
<dbReference type="OrthoDB" id="9788127at2"/>